<keyword evidence="2" id="KW-1185">Reference proteome</keyword>
<evidence type="ECO:0000313" key="2">
    <source>
        <dbReference type="Proteomes" id="UP001054837"/>
    </source>
</evidence>
<dbReference type="AlphaFoldDB" id="A0AAV4N9Q2"/>
<evidence type="ECO:0000313" key="1">
    <source>
        <dbReference type="EMBL" id="GIX81532.1"/>
    </source>
</evidence>
<comment type="caution">
    <text evidence="1">The sequence shown here is derived from an EMBL/GenBank/DDBJ whole genome shotgun (WGS) entry which is preliminary data.</text>
</comment>
<proteinExistence type="predicted"/>
<dbReference type="Proteomes" id="UP001054837">
    <property type="component" value="Unassembled WGS sequence"/>
</dbReference>
<reference evidence="1 2" key="1">
    <citation type="submission" date="2021-06" db="EMBL/GenBank/DDBJ databases">
        <title>Caerostris darwini draft genome.</title>
        <authorList>
            <person name="Kono N."/>
            <person name="Arakawa K."/>
        </authorList>
    </citation>
    <scope>NUCLEOTIDE SEQUENCE [LARGE SCALE GENOMIC DNA]</scope>
</reference>
<protein>
    <submittedName>
        <fullName evidence="1">Uncharacterized protein</fullName>
    </submittedName>
</protein>
<name>A0AAV4N9Q2_9ARAC</name>
<accession>A0AAV4N9Q2</accession>
<sequence length="170" mass="18924">MIEFTSKMTIRLFRDLGGGGGRERNGTLKGAINSDSGILPPPLSRIAPISRASHRRLTGAFDTELQLPFRQTRLPCKWEHLKLGPLPRNYLRIAESFSCLVAAPVYFCHSRGGRVSASPDDSRITSRPCQPLLTYGYETFLTSSNFFSPSPQELKEDFIKSEASKFALIS</sequence>
<dbReference type="EMBL" id="BPLQ01001402">
    <property type="protein sequence ID" value="GIX81532.1"/>
    <property type="molecule type" value="Genomic_DNA"/>
</dbReference>
<organism evidence="1 2">
    <name type="scientific">Caerostris darwini</name>
    <dbReference type="NCBI Taxonomy" id="1538125"/>
    <lineage>
        <taxon>Eukaryota</taxon>
        <taxon>Metazoa</taxon>
        <taxon>Ecdysozoa</taxon>
        <taxon>Arthropoda</taxon>
        <taxon>Chelicerata</taxon>
        <taxon>Arachnida</taxon>
        <taxon>Araneae</taxon>
        <taxon>Araneomorphae</taxon>
        <taxon>Entelegynae</taxon>
        <taxon>Araneoidea</taxon>
        <taxon>Araneidae</taxon>
        <taxon>Caerostris</taxon>
    </lineage>
</organism>
<gene>
    <name evidence="1" type="ORF">CDAR_224921</name>
</gene>